<evidence type="ECO:0000313" key="1">
    <source>
        <dbReference type="EMBL" id="SDN27711.1"/>
    </source>
</evidence>
<keyword evidence="2" id="KW-1185">Reference proteome</keyword>
<dbReference type="InterPro" id="IPR011989">
    <property type="entry name" value="ARM-like"/>
</dbReference>
<dbReference type="InterPro" id="IPR016024">
    <property type="entry name" value="ARM-type_fold"/>
</dbReference>
<reference evidence="1 2" key="1">
    <citation type="submission" date="2016-10" db="EMBL/GenBank/DDBJ databases">
        <authorList>
            <person name="de Groot N.N."/>
        </authorList>
    </citation>
    <scope>NUCLEOTIDE SEQUENCE [LARGE SCALE GENOMIC DNA]</scope>
    <source>
        <strain evidence="2">EB21,IBRC-M 10013,KCTC 4048</strain>
    </source>
</reference>
<evidence type="ECO:0008006" key="3">
    <source>
        <dbReference type="Google" id="ProtNLM"/>
    </source>
</evidence>
<protein>
    <recommendedName>
        <fullName evidence="3">HEAT repeat-containing protein</fullName>
    </recommendedName>
</protein>
<name>A0A1H0A3A9_9EURY</name>
<gene>
    <name evidence="1" type="ORF">SAMN05192554_12424</name>
</gene>
<evidence type="ECO:0000313" key="2">
    <source>
        <dbReference type="Proteomes" id="UP000199370"/>
    </source>
</evidence>
<dbReference type="RefSeq" id="WP_089735695.1">
    <property type="nucleotide sequence ID" value="NZ_FNIA01000024.1"/>
</dbReference>
<dbReference type="AlphaFoldDB" id="A0A1H0A3A9"/>
<organism evidence="1 2">
    <name type="scientific">Haloarchaeobius iranensis</name>
    <dbReference type="NCBI Taxonomy" id="996166"/>
    <lineage>
        <taxon>Archaea</taxon>
        <taxon>Methanobacteriati</taxon>
        <taxon>Methanobacteriota</taxon>
        <taxon>Stenosarchaea group</taxon>
        <taxon>Halobacteria</taxon>
        <taxon>Halobacteriales</taxon>
        <taxon>Halorubellaceae</taxon>
        <taxon>Haloarchaeobius</taxon>
    </lineage>
</organism>
<dbReference type="Proteomes" id="UP000199370">
    <property type="component" value="Unassembled WGS sequence"/>
</dbReference>
<sequence>MQSDQAPYLDSDPDPLAVLSHLEAAIEHTAPEVFDRETDDVSASDRMAATGAVATTAAEHPLAASQCAPQLLTVLTHVTTATETEASLTQGERQRLVRELCGALRDIATETPSAVYDHLTDLQTLLAADALEARAVAAEVLAQAADEYPAQFQHPDAVLSATLGDSLVSIQRHGADIAATLCAEWPAEVSANIPTLIDLLDAADDDLRQKAANAIHEISIVTPSRVAEDTDVLGAHLRDSDGHFRSLIILVFLELAEVDHEAIWNYADDIRWNLTQSHESARERAGVLLARLSILSTEKLPTLVDILETALKVETTESLSIPVQQLANIHPAPATELYDLLLQEATGEDWELDTREDFIIAAYWITEATDAVPAEETLERLKPVLSSEHAALRAAVALLYLEVHEIAPTKVENTLRAPGEAASEDLTELAWIDTDAFDEQATAPVLKQIQSQAESKVGEVDTTPPDTADLIEPTYTWARKENPSVVLQRAVDAMQREDRTVLAEIDEVVSYLSRNSRVTQRVAIRVFYLASLKHPQQAARHLDEVLDLTTSPFTQIRRSALWIVLTLVDNNPKPVVENPEPFLDGLTHEDRLTRQAAAWTLVEISSRETSGLAAVVDQLIAAIETEHVLSSFAVEVVLADIVATNPESLQPHTGPLLEKLQLGLRADPDEFKTVDSLVDLETTEAEDEISLSLFPMKEFLNDQNRIDERPLMSALLSLFLFDSSLSVKHSDGIRDLLGGAARDTKQGLWLLGLTARAGEPGVAEFAEDISTLLLTEKALNPQVTEELADCLVSVTDVIPAAFVPWVDELISRLLEIEETAATDADHHGLVTALLGLISACLTEMDPERYPTPDRFLAFLKYDDDAGKHATSILGRLVDTYPSEGGEAREAIVEWCASSQDTADLVGAVEFLTRTGSVSTLNETFETAHED</sequence>
<dbReference type="Gene3D" id="1.25.10.10">
    <property type="entry name" value="Leucine-rich Repeat Variant"/>
    <property type="match status" value="2"/>
</dbReference>
<dbReference type="SUPFAM" id="SSF48371">
    <property type="entry name" value="ARM repeat"/>
    <property type="match status" value="2"/>
</dbReference>
<dbReference type="EMBL" id="FNIA01000024">
    <property type="protein sequence ID" value="SDN27711.1"/>
    <property type="molecule type" value="Genomic_DNA"/>
</dbReference>
<proteinExistence type="predicted"/>
<accession>A0A1H0A3A9</accession>